<dbReference type="Proteomes" id="UP001549164">
    <property type="component" value="Unassembled WGS sequence"/>
</dbReference>
<accession>A0ABV2IBF8</accession>
<comment type="caution">
    <text evidence="2">The sequence shown here is derived from an EMBL/GenBank/DDBJ whole genome shotgun (WGS) entry which is preliminary data.</text>
</comment>
<sequence length="85" mass="9438">MIHHLQHSGFPYLFCKPVPKDAKLKVYKKNHDSSMDRIMGIISGQSSHVTDTPPGPDRNRPAASLAAERGNGTNHTGSTKWRMAR</sequence>
<gene>
    <name evidence="2" type="ORF">ABID12_002051</name>
</gene>
<evidence type="ECO:0000313" key="3">
    <source>
        <dbReference type="Proteomes" id="UP001549164"/>
    </source>
</evidence>
<evidence type="ECO:0000256" key="1">
    <source>
        <dbReference type="SAM" id="MobiDB-lite"/>
    </source>
</evidence>
<protein>
    <submittedName>
        <fullName evidence="2">Uncharacterized protein</fullName>
    </submittedName>
</protein>
<feature type="region of interest" description="Disordered" evidence="1">
    <location>
        <begin position="45"/>
        <end position="85"/>
    </location>
</feature>
<organism evidence="2 3">
    <name type="scientific">Martelella mangrovi</name>
    <dbReference type="NCBI Taxonomy" id="1397477"/>
    <lineage>
        <taxon>Bacteria</taxon>
        <taxon>Pseudomonadati</taxon>
        <taxon>Pseudomonadota</taxon>
        <taxon>Alphaproteobacteria</taxon>
        <taxon>Hyphomicrobiales</taxon>
        <taxon>Aurantimonadaceae</taxon>
        <taxon>Martelella</taxon>
    </lineage>
</organism>
<proteinExistence type="predicted"/>
<keyword evidence="3" id="KW-1185">Reference proteome</keyword>
<reference evidence="2 3" key="1">
    <citation type="submission" date="2024-06" db="EMBL/GenBank/DDBJ databases">
        <title>Genomic Encyclopedia of Type Strains, Phase IV (KMG-IV): sequencing the most valuable type-strain genomes for metagenomic binning, comparative biology and taxonomic classification.</title>
        <authorList>
            <person name="Goeker M."/>
        </authorList>
    </citation>
    <scope>NUCLEOTIDE SEQUENCE [LARGE SCALE GENOMIC DNA]</scope>
    <source>
        <strain evidence="2 3">DSM 28102</strain>
    </source>
</reference>
<name>A0ABV2IBF8_9HYPH</name>
<dbReference type="EMBL" id="JBEPLY010000006">
    <property type="protein sequence ID" value="MET3600106.1"/>
    <property type="molecule type" value="Genomic_DNA"/>
</dbReference>
<evidence type="ECO:0000313" key="2">
    <source>
        <dbReference type="EMBL" id="MET3600106.1"/>
    </source>
</evidence>